<proteinExistence type="predicted"/>
<dbReference type="GO" id="GO:0005975">
    <property type="term" value="P:carbohydrate metabolic process"/>
    <property type="evidence" value="ECO:0007669"/>
    <property type="project" value="InterPro"/>
</dbReference>
<dbReference type="FunFam" id="3.40.50.2000:FF:000009">
    <property type="entry name" value="Sterol 3-beta-glucosyltransferase UGT80A2"/>
    <property type="match status" value="1"/>
</dbReference>
<dbReference type="PANTHER" id="PTHR48050:SF13">
    <property type="entry name" value="STEROL 3-BETA-GLUCOSYLTRANSFERASE UGT80A2"/>
    <property type="match status" value="1"/>
</dbReference>
<comment type="caution">
    <text evidence="4">The sequence shown here is derived from an EMBL/GenBank/DDBJ whole genome shotgun (WGS) entry which is preliminary data.</text>
</comment>
<sequence length="418" mass="43628">MRLLIATGGSRGDVAPYTGLGVRLREAGHEVTIATHDGFADLVRQAGLGFRSLPVDPRAQLASAAGQRILRAGTGATAVVELLRMGRAVMPALGRGLLDAAGQGTDLLLLSTTTASLGQVVAEALDLPTMGLFLQPLAPTGEFPHVLTGTRSLGRRGDLLVSHAVQAAVDRLVTPPVRGLREQLGLPVRGAGAERRQAVRQGVPLLHGFSPCVVPRPSDWPPCMEVTGYWWPSSPPDWRPPPRLVDFLTSGPPPVYVGFGSLVVADAERLGAVIGSALRAAGVRAVVQTGWSDLSVTGDDVLAVDDIPHHWLFPRMAAVVHHAGAGTTAAGLRAGVPAVPVPAQLDAPFWARRLTALGVGPGPVPLAELSADRLAAALRRAVEEPAYRHRARALAARIDAEDGAAKVVAAVERLPVTS</sequence>
<dbReference type="SUPFAM" id="SSF53756">
    <property type="entry name" value="UDP-Glycosyltransferase/glycogen phosphorylase"/>
    <property type="match status" value="1"/>
</dbReference>
<evidence type="ECO:0000259" key="2">
    <source>
        <dbReference type="Pfam" id="PF03033"/>
    </source>
</evidence>
<dbReference type="Proteomes" id="UP000556436">
    <property type="component" value="Unassembled WGS sequence"/>
</dbReference>
<evidence type="ECO:0000259" key="3">
    <source>
        <dbReference type="Pfam" id="PF06722"/>
    </source>
</evidence>
<accession>A0A7W7PCZ9</accession>
<protein>
    <submittedName>
        <fullName evidence="4">UDP:flavonoid glycosyltransferase YjiC (YdhE family)</fullName>
    </submittedName>
</protein>
<dbReference type="InterPro" id="IPR010610">
    <property type="entry name" value="EryCIII-like_C"/>
</dbReference>
<reference evidence="4 5" key="1">
    <citation type="submission" date="2020-08" db="EMBL/GenBank/DDBJ databases">
        <title>Genomic Encyclopedia of Type Strains, Phase III (KMG-III): the genomes of soil and plant-associated and newly described type strains.</title>
        <authorList>
            <person name="Whitman W."/>
        </authorList>
    </citation>
    <scope>NUCLEOTIDE SEQUENCE [LARGE SCALE GENOMIC DNA]</scope>
    <source>
        <strain evidence="4 5">CECT 3265</strain>
    </source>
</reference>
<dbReference type="Gene3D" id="3.40.50.2000">
    <property type="entry name" value="Glycogen Phosphorylase B"/>
    <property type="match status" value="2"/>
</dbReference>
<dbReference type="GO" id="GO:0008194">
    <property type="term" value="F:UDP-glycosyltransferase activity"/>
    <property type="evidence" value="ECO:0007669"/>
    <property type="project" value="InterPro"/>
</dbReference>
<dbReference type="EMBL" id="JACHJG010000002">
    <property type="protein sequence ID" value="MBB4885514.1"/>
    <property type="molecule type" value="Genomic_DNA"/>
</dbReference>
<dbReference type="InterPro" id="IPR002213">
    <property type="entry name" value="UDP_glucos_trans"/>
</dbReference>
<dbReference type="Pfam" id="PF03033">
    <property type="entry name" value="Glyco_transf_28"/>
    <property type="match status" value="1"/>
</dbReference>
<dbReference type="InterPro" id="IPR050426">
    <property type="entry name" value="Glycosyltransferase_28"/>
</dbReference>
<evidence type="ECO:0000313" key="5">
    <source>
        <dbReference type="Proteomes" id="UP000556436"/>
    </source>
</evidence>
<keyword evidence="5" id="KW-1185">Reference proteome</keyword>
<dbReference type="Pfam" id="PF06722">
    <property type="entry name" value="EryCIII-like_C"/>
    <property type="match status" value="1"/>
</dbReference>
<organism evidence="4 5">
    <name type="scientific">Streptomyces netropsis</name>
    <name type="common">Streptoverticillium netropsis</name>
    <dbReference type="NCBI Taxonomy" id="55404"/>
    <lineage>
        <taxon>Bacteria</taxon>
        <taxon>Bacillati</taxon>
        <taxon>Actinomycetota</taxon>
        <taxon>Actinomycetes</taxon>
        <taxon>Kitasatosporales</taxon>
        <taxon>Streptomycetaceae</taxon>
        <taxon>Streptomyces</taxon>
    </lineage>
</organism>
<dbReference type="GO" id="GO:0033072">
    <property type="term" value="P:vancomycin biosynthetic process"/>
    <property type="evidence" value="ECO:0007669"/>
    <property type="project" value="UniProtKB-ARBA"/>
</dbReference>
<dbReference type="InterPro" id="IPR004276">
    <property type="entry name" value="GlycoTrans_28_N"/>
</dbReference>
<dbReference type="PANTHER" id="PTHR48050">
    <property type="entry name" value="STEROL 3-BETA-GLUCOSYLTRANSFERASE"/>
    <property type="match status" value="1"/>
</dbReference>
<name>A0A7W7PCZ9_STRNE</name>
<evidence type="ECO:0000313" key="4">
    <source>
        <dbReference type="EMBL" id="MBB4885514.1"/>
    </source>
</evidence>
<dbReference type="CDD" id="cd03784">
    <property type="entry name" value="GT1_Gtf-like"/>
    <property type="match status" value="1"/>
</dbReference>
<keyword evidence="1 4" id="KW-0808">Transferase</keyword>
<feature type="domain" description="Erythromycin biosynthesis protein CIII-like C-terminal" evidence="3">
    <location>
        <begin position="292"/>
        <end position="413"/>
    </location>
</feature>
<feature type="domain" description="Glycosyltransferase family 28 N-terminal" evidence="2">
    <location>
        <begin position="4"/>
        <end position="84"/>
    </location>
</feature>
<gene>
    <name evidence="4" type="ORF">FHS38_001542</name>
</gene>
<dbReference type="GO" id="GO:0016758">
    <property type="term" value="F:hexosyltransferase activity"/>
    <property type="evidence" value="ECO:0007669"/>
    <property type="project" value="InterPro"/>
</dbReference>
<evidence type="ECO:0000256" key="1">
    <source>
        <dbReference type="ARBA" id="ARBA00022679"/>
    </source>
</evidence>
<dbReference type="AlphaFoldDB" id="A0A7W7PCZ9"/>
<dbReference type="RefSeq" id="WP_184732082.1">
    <property type="nucleotide sequence ID" value="NZ_BMRW01000011.1"/>
</dbReference>